<dbReference type="InterPro" id="IPR010979">
    <property type="entry name" value="Ribosomal_uS13-like_H2TH"/>
</dbReference>
<dbReference type="InterPro" id="IPR049392">
    <property type="entry name" value="FPG_C"/>
</dbReference>
<dbReference type="EC" id="4.2.99.18" evidence="2"/>
<dbReference type="SMART" id="SM01232">
    <property type="entry name" value="H2TH"/>
    <property type="match status" value="1"/>
</dbReference>
<dbReference type="InterPro" id="IPR012319">
    <property type="entry name" value="FPG_cat"/>
</dbReference>
<dbReference type="Pfam" id="PF21025">
    <property type="entry name" value="Fapy_DNA_glyco_C"/>
    <property type="match status" value="1"/>
</dbReference>
<protein>
    <recommendedName>
        <fullName evidence="2">DNA-(apurinic or apyrimidinic site) lyase</fullName>
        <ecNumber evidence="2">4.2.99.18</ecNumber>
    </recommendedName>
</protein>
<proteinExistence type="inferred from homology"/>
<keyword evidence="3" id="KW-0227">DNA damage</keyword>
<dbReference type="SMART" id="SM00898">
    <property type="entry name" value="Fapy_DNA_glyco"/>
    <property type="match status" value="1"/>
</dbReference>
<dbReference type="EMBL" id="MN448289">
    <property type="protein sequence ID" value="QFG74558.1"/>
    <property type="molecule type" value="Genomic_DNA"/>
</dbReference>
<reference evidence="11" key="1">
    <citation type="journal article" date="2019" name="Philos. Trans. R. Soc. Lond., B, Biol. Sci.">
        <title>Targeted metagenomic recovery of four divergent viruses reveals shared and distinctive characteristics of giant viruses of marine eukaryotes.</title>
        <authorList>
            <person name="Needham D.M."/>
            <person name="Poirier C."/>
            <person name="Hehenberger E."/>
            <person name="Jimenez V."/>
            <person name="Swalwell J.E."/>
            <person name="Santoro A.E."/>
            <person name="Worden A.Z."/>
        </authorList>
    </citation>
    <scope>NUCLEOTIDE SEQUENCE</scope>
    <source>
        <strain evidence="11">MPacV-611</strain>
    </source>
</reference>
<evidence type="ECO:0000256" key="4">
    <source>
        <dbReference type="ARBA" id="ARBA00022801"/>
    </source>
</evidence>
<dbReference type="InterPro" id="IPR015886">
    <property type="entry name" value="H2TH_FPG"/>
</dbReference>
<dbReference type="Gene3D" id="3.20.190.10">
    <property type="entry name" value="MutM-like, N-terminal"/>
    <property type="match status" value="1"/>
</dbReference>
<accession>A0A5J6VKY8</accession>
<keyword evidence="7" id="KW-0456">Lyase</keyword>
<organism evidence="11">
    <name type="scientific">Megaviridae environmental sample</name>
    <dbReference type="NCBI Taxonomy" id="1737588"/>
    <lineage>
        <taxon>Viruses</taxon>
        <taxon>Varidnaviria</taxon>
        <taxon>Bamfordvirae</taxon>
        <taxon>Nucleocytoviricota</taxon>
        <taxon>Megaviricetes</taxon>
        <taxon>Imitervirales</taxon>
        <taxon>Mimiviridae</taxon>
        <taxon>environmental samples</taxon>
    </lineage>
</organism>
<feature type="domain" description="Formamidopyrimidine-DNA glycosylase catalytic" evidence="10">
    <location>
        <begin position="2"/>
        <end position="110"/>
    </location>
</feature>
<evidence type="ECO:0000256" key="7">
    <source>
        <dbReference type="ARBA" id="ARBA00023239"/>
    </source>
</evidence>
<dbReference type="GO" id="GO:0003684">
    <property type="term" value="F:damaged DNA binding"/>
    <property type="evidence" value="ECO:0007669"/>
    <property type="project" value="InterPro"/>
</dbReference>
<sequence>MPEGPETKYLVNWLNKDLLNKKLNNIKINGGRYKKHGPPTNFDKLIFPITIEKIDCHGKFIYWIFKDIDIVLFNTLGMTGWYQYDKDKHNNIEFIFSDFSIYFNDYRNFGTFIFCYKDNLNKKLITLGPDILNEKDNSNEFINRINRKRKNTTIGAAIMDQKVSAGVGNYIRAESLYLAKLDPFKQIKDISTEKLLELWDILKQIGWFYYDEKKGKKLNIINNKYKLYNLYKKKGPSKYKRGQGFFLVYQQKKDPLGNPVTTDKINDRTIHYVKNIQF</sequence>
<evidence type="ECO:0000256" key="5">
    <source>
        <dbReference type="ARBA" id="ARBA00023125"/>
    </source>
</evidence>
<comment type="similarity">
    <text evidence="1">Belongs to the FPG family.</text>
</comment>
<dbReference type="PANTHER" id="PTHR42697:SF1">
    <property type="entry name" value="ENDONUCLEASE 8"/>
    <property type="match status" value="1"/>
</dbReference>
<keyword evidence="5" id="KW-0238">DNA-binding</keyword>
<keyword evidence="4" id="KW-0378">Hydrolase</keyword>
<dbReference type="Gene3D" id="1.10.8.50">
    <property type="match status" value="1"/>
</dbReference>
<dbReference type="SUPFAM" id="SSF46946">
    <property type="entry name" value="S13-like H2TH domain"/>
    <property type="match status" value="1"/>
</dbReference>
<dbReference type="GO" id="GO:0000703">
    <property type="term" value="F:oxidized pyrimidine nucleobase lesion DNA N-glycosylase activity"/>
    <property type="evidence" value="ECO:0007669"/>
    <property type="project" value="TreeGrafter"/>
</dbReference>
<evidence type="ECO:0000256" key="1">
    <source>
        <dbReference type="ARBA" id="ARBA00009409"/>
    </source>
</evidence>
<dbReference type="GO" id="GO:0006284">
    <property type="term" value="P:base-excision repair"/>
    <property type="evidence" value="ECO:0007669"/>
    <property type="project" value="InterPro"/>
</dbReference>
<dbReference type="PANTHER" id="PTHR42697">
    <property type="entry name" value="ENDONUCLEASE 8"/>
    <property type="match status" value="1"/>
</dbReference>
<evidence type="ECO:0000256" key="9">
    <source>
        <dbReference type="ARBA" id="ARBA00023295"/>
    </source>
</evidence>
<evidence type="ECO:0000256" key="6">
    <source>
        <dbReference type="ARBA" id="ARBA00023204"/>
    </source>
</evidence>
<dbReference type="GO" id="GO:0140078">
    <property type="term" value="F:class I DNA-(apurinic or apyrimidinic site) endonuclease activity"/>
    <property type="evidence" value="ECO:0007669"/>
    <property type="project" value="UniProtKB-EC"/>
</dbReference>
<keyword evidence="6" id="KW-0234">DNA repair</keyword>
<dbReference type="Pfam" id="PF06831">
    <property type="entry name" value="H2TH"/>
    <property type="match status" value="1"/>
</dbReference>
<keyword evidence="8" id="KW-0511">Multifunctional enzyme</keyword>
<evidence type="ECO:0000256" key="8">
    <source>
        <dbReference type="ARBA" id="ARBA00023268"/>
    </source>
</evidence>
<evidence type="ECO:0000256" key="3">
    <source>
        <dbReference type="ARBA" id="ARBA00022763"/>
    </source>
</evidence>
<dbReference type="SUPFAM" id="SSF81624">
    <property type="entry name" value="N-terminal domain of MutM-like DNA repair proteins"/>
    <property type="match status" value="1"/>
</dbReference>
<dbReference type="GO" id="GO:0008270">
    <property type="term" value="F:zinc ion binding"/>
    <property type="evidence" value="ECO:0007669"/>
    <property type="project" value="InterPro"/>
</dbReference>
<dbReference type="InterPro" id="IPR035937">
    <property type="entry name" value="FPG_N"/>
</dbReference>
<dbReference type="PROSITE" id="PS51068">
    <property type="entry name" value="FPG_CAT"/>
    <property type="match status" value="1"/>
</dbReference>
<evidence type="ECO:0000256" key="2">
    <source>
        <dbReference type="ARBA" id="ARBA00012720"/>
    </source>
</evidence>
<dbReference type="Pfam" id="PF01149">
    <property type="entry name" value="Fapy_DNA_glyco"/>
    <property type="match status" value="1"/>
</dbReference>
<keyword evidence="9" id="KW-0326">Glycosidase</keyword>
<evidence type="ECO:0000259" key="10">
    <source>
        <dbReference type="PROSITE" id="PS51068"/>
    </source>
</evidence>
<evidence type="ECO:0000313" key="11">
    <source>
        <dbReference type="EMBL" id="QFG74558.1"/>
    </source>
</evidence>
<name>A0A5J6VKY8_9VIRU</name>